<keyword evidence="2 4" id="KW-0863">Zinc-finger</keyword>
<dbReference type="Proteomes" id="UP001153069">
    <property type="component" value="Unassembled WGS sequence"/>
</dbReference>
<evidence type="ECO:0000256" key="1">
    <source>
        <dbReference type="ARBA" id="ARBA00022723"/>
    </source>
</evidence>
<dbReference type="InterPro" id="IPR002893">
    <property type="entry name" value="Znf_MYND"/>
</dbReference>
<dbReference type="GO" id="GO:0008270">
    <property type="term" value="F:zinc ion binding"/>
    <property type="evidence" value="ECO:0007669"/>
    <property type="project" value="UniProtKB-KW"/>
</dbReference>
<dbReference type="Gene3D" id="3.90.1410.10">
    <property type="entry name" value="set domain protein methyltransferase, domain 1"/>
    <property type="match status" value="1"/>
</dbReference>
<evidence type="ECO:0000259" key="5">
    <source>
        <dbReference type="PROSITE" id="PS50865"/>
    </source>
</evidence>
<keyword evidence="3" id="KW-0862">Zinc</keyword>
<feature type="domain" description="MYND-type" evidence="5">
    <location>
        <begin position="355"/>
        <end position="390"/>
    </location>
</feature>
<reference evidence="6" key="1">
    <citation type="submission" date="2020-06" db="EMBL/GenBank/DDBJ databases">
        <authorList>
            <consortium name="Plant Systems Biology data submission"/>
        </authorList>
    </citation>
    <scope>NUCLEOTIDE SEQUENCE</scope>
    <source>
        <strain evidence="6">D6</strain>
    </source>
</reference>
<gene>
    <name evidence="6" type="ORF">SEMRO_52_G031100.1</name>
</gene>
<accession>A0A9N8H6T9</accession>
<dbReference type="Gene3D" id="6.10.140.2220">
    <property type="match status" value="1"/>
</dbReference>
<dbReference type="EMBL" id="CAICTM010000051">
    <property type="protein sequence ID" value="CAB9499048.1"/>
    <property type="molecule type" value="Genomic_DNA"/>
</dbReference>
<dbReference type="PROSITE" id="PS50865">
    <property type="entry name" value="ZF_MYND_2"/>
    <property type="match status" value="1"/>
</dbReference>
<dbReference type="SUPFAM" id="SSF144232">
    <property type="entry name" value="HIT/MYND zinc finger-like"/>
    <property type="match status" value="1"/>
</dbReference>
<dbReference type="OrthoDB" id="76265at2759"/>
<dbReference type="Pfam" id="PF01753">
    <property type="entry name" value="zf-MYND"/>
    <property type="match status" value="1"/>
</dbReference>
<name>A0A9N8H6T9_9STRA</name>
<keyword evidence="7" id="KW-1185">Reference proteome</keyword>
<dbReference type="InterPro" id="IPR046341">
    <property type="entry name" value="SET_dom_sf"/>
</dbReference>
<sequence>MKTKEVSALFLPSEVMEEDEETKTSKLWECYQHAAYLVRSRAHEGPQPREPVLNPLFDLFNGQVYGVKEDPRNVRVIPAVVQERSLMCEKAMAAGDEMIIIYGIHTATSFILRYGFCPKDFVTSNGGDLVDEVFLWIPKSLGSPDELRSRATRKLVPSTAPGQLFEDCVTQLTGDMLDQFSVGVQVNYDVILGNALRPDNPVSDHSNIQRLRQFLVLNHLLDDDCVREAMKTCRLRGWNDFYLSHLLQLIIDHVITSATSLSTSNNQQDLQKANDPKTPHDVKVAYLARVAQRDALARWRHAFAWHYGSPSEHSSAFYHNLYAHLEQGGYERKTVFSPNHPIPQAPRCLLESKGCHYCGRTLHLRSCAGCKETQYCCREHQKLDRKRHKY</sequence>
<evidence type="ECO:0000313" key="7">
    <source>
        <dbReference type="Proteomes" id="UP001153069"/>
    </source>
</evidence>
<evidence type="ECO:0000256" key="2">
    <source>
        <dbReference type="ARBA" id="ARBA00022771"/>
    </source>
</evidence>
<evidence type="ECO:0000256" key="4">
    <source>
        <dbReference type="PROSITE-ProRule" id="PRU00134"/>
    </source>
</evidence>
<dbReference type="AlphaFoldDB" id="A0A9N8H6T9"/>
<evidence type="ECO:0000313" key="6">
    <source>
        <dbReference type="EMBL" id="CAB9499048.1"/>
    </source>
</evidence>
<keyword evidence="1" id="KW-0479">Metal-binding</keyword>
<dbReference type="SUPFAM" id="SSF82199">
    <property type="entry name" value="SET domain"/>
    <property type="match status" value="1"/>
</dbReference>
<protein>
    <recommendedName>
        <fullName evidence="5">MYND-type domain-containing protein</fullName>
    </recommendedName>
</protein>
<organism evidence="6 7">
    <name type="scientific">Seminavis robusta</name>
    <dbReference type="NCBI Taxonomy" id="568900"/>
    <lineage>
        <taxon>Eukaryota</taxon>
        <taxon>Sar</taxon>
        <taxon>Stramenopiles</taxon>
        <taxon>Ochrophyta</taxon>
        <taxon>Bacillariophyta</taxon>
        <taxon>Bacillariophyceae</taxon>
        <taxon>Bacillariophycidae</taxon>
        <taxon>Naviculales</taxon>
        <taxon>Naviculaceae</taxon>
        <taxon>Seminavis</taxon>
    </lineage>
</organism>
<comment type="caution">
    <text evidence="6">The sequence shown here is derived from an EMBL/GenBank/DDBJ whole genome shotgun (WGS) entry which is preliminary data.</text>
</comment>
<proteinExistence type="predicted"/>
<evidence type="ECO:0000256" key="3">
    <source>
        <dbReference type="ARBA" id="ARBA00022833"/>
    </source>
</evidence>